<keyword evidence="10" id="KW-1185">Reference proteome</keyword>
<name>A0ABS9QMK6_9HYPH</name>
<protein>
    <recommendedName>
        <fullName evidence="5">Ribosome maturation factor RimM</fullName>
    </recommendedName>
</protein>
<evidence type="ECO:0000256" key="3">
    <source>
        <dbReference type="ARBA" id="ARBA00022552"/>
    </source>
</evidence>
<evidence type="ECO:0000256" key="5">
    <source>
        <dbReference type="HAMAP-Rule" id="MF_00014"/>
    </source>
</evidence>
<organism evidence="9 10">
    <name type="scientific">Mesorhizobium retamae</name>
    <dbReference type="NCBI Taxonomy" id="2912854"/>
    <lineage>
        <taxon>Bacteria</taxon>
        <taxon>Pseudomonadati</taxon>
        <taxon>Pseudomonadota</taxon>
        <taxon>Alphaproteobacteria</taxon>
        <taxon>Hyphomicrobiales</taxon>
        <taxon>Phyllobacteriaceae</taxon>
        <taxon>Mesorhizobium</taxon>
    </lineage>
</organism>
<dbReference type="Gene3D" id="2.30.30.240">
    <property type="entry name" value="PRC-barrel domain"/>
    <property type="match status" value="1"/>
</dbReference>
<dbReference type="PANTHER" id="PTHR33692:SF1">
    <property type="entry name" value="RIBOSOME MATURATION FACTOR RIMM"/>
    <property type="match status" value="1"/>
</dbReference>
<gene>
    <name evidence="5 9" type="primary">rimM</name>
    <name evidence="9" type="ORF">L4923_26770</name>
</gene>
<dbReference type="Proteomes" id="UP001201701">
    <property type="component" value="Unassembled WGS sequence"/>
</dbReference>
<dbReference type="InterPro" id="IPR036976">
    <property type="entry name" value="RimM_N_sf"/>
</dbReference>
<comment type="subcellular location">
    <subcellularLocation>
        <location evidence="5">Cytoplasm</location>
    </subcellularLocation>
</comment>
<feature type="compositionally biased region" description="Acidic residues" evidence="6">
    <location>
        <begin position="170"/>
        <end position="181"/>
    </location>
</feature>
<dbReference type="Pfam" id="PF01782">
    <property type="entry name" value="RimM"/>
    <property type="match status" value="1"/>
</dbReference>
<dbReference type="PANTHER" id="PTHR33692">
    <property type="entry name" value="RIBOSOME MATURATION FACTOR RIMM"/>
    <property type="match status" value="1"/>
</dbReference>
<dbReference type="HAMAP" id="MF_00014">
    <property type="entry name" value="Ribosome_mat_RimM"/>
    <property type="match status" value="1"/>
</dbReference>
<proteinExistence type="inferred from homology"/>
<dbReference type="Pfam" id="PF05239">
    <property type="entry name" value="PRC"/>
    <property type="match status" value="1"/>
</dbReference>
<dbReference type="EMBL" id="JAKREW010000049">
    <property type="protein sequence ID" value="MCG7508646.1"/>
    <property type="molecule type" value="Genomic_DNA"/>
</dbReference>
<feature type="region of interest" description="Disordered" evidence="6">
    <location>
        <begin position="170"/>
        <end position="206"/>
    </location>
</feature>
<evidence type="ECO:0000256" key="1">
    <source>
        <dbReference type="ARBA" id="ARBA00022490"/>
    </source>
</evidence>
<keyword evidence="3 5" id="KW-0698">rRNA processing</keyword>
<dbReference type="InterPro" id="IPR027275">
    <property type="entry name" value="PRC-brl_dom"/>
</dbReference>
<dbReference type="RefSeq" id="WP_239370156.1">
    <property type="nucleotide sequence ID" value="NZ_JAKREW010000049.1"/>
</dbReference>
<dbReference type="SUPFAM" id="SSF50346">
    <property type="entry name" value="PRC-barrel domain"/>
    <property type="match status" value="1"/>
</dbReference>
<dbReference type="InterPro" id="IPR009000">
    <property type="entry name" value="Transl_B-barrel_sf"/>
</dbReference>
<accession>A0ABS9QMK6</accession>
<dbReference type="InterPro" id="IPR011033">
    <property type="entry name" value="PRC_barrel-like_sf"/>
</dbReference>
<keyword evidence="4 5" id="KW-0143">Chaperone</keyword>
<sequence length="206" mass="21786">MSKPKNPIQMAVIGAAHGIKGELRVKTFTGDPLALADYGPLYSKDGRAFEIIDIRPAGNVVVVRFKGVNDRNAAEALTNVELFVDRSALPDDGDEDEFYHADLMGLAVKDDTGATIGKVVSVQNFGGGDILDITLGSRKGVLIPFTQAAVPEVSIVGGFVRIDPVAAGLVEDEDGDGELDSETAPGRDGFDPKRRPRGPRDAGGNR</sequence>
<evidence type="ECO:0000259" key="8">
    <source>
        <dbReference type="Pfam" id="PF05239"/>
    </source>
</evidence>
<comment type="subunit">
    <text evidence="5">Binds ribosomal protein uS19.</text>
</comment>
<dbReference type="InterPro" id="IPR002676">
    <property type="entry name" value="RimM_N"/>
</dbReference>
<comment type="similarity">
    <text evidence="5">Belongs to the RimM family.</text>
</comment>
<dbReference type="Gene3D" id="2.40.30.60">
    <property type="entry name" value="RimM"/>
    <property type="match status" value="1"/>
</dbReference>
<feature type="domain" description="PRC-barrel" evidence="8">
    <location>
        <begin position="95"/>
        <end position="166"/>
    </location>
</feature>
<keyword evidence="2 5" id="KW-0690">Ribosome biogenesis</keyword>
<comment type="function">
    <text evidence="5">An accessory protein needed during the final step in the assembly of 30S ribosomal subunit, possibly for assembly of the head region. Essential for efficient processing of 16S rRNA. May be needed both before and after RbfA during the maturation of 16S rRNA. It has affinity for free ribosomal 30S subunits but not for 70S ribosomes.</text>
</comment>
<reference evidence="9 10" key="1">
    <citation type="submission" date="2022-02" db="EMBL/GenBank/DDBJ databases">
        <title>Draft genome sequence of Mezorhizobium retamae strain IRAMC:0171 isolated from Retama raetam nodules.</title>
        <authorList>
            <person name="Bengaied R."/>
            <person name="Sbissi I."/>
            <person name="Huber K."/>
            <person name="Ghodbane F."/>
            <person name="Nouioui I."/>
            <person name="Tarhouni M."/>
            <person name="Gtari M."/>
        </authorList>
    </citation>
    <scope>NUCLEOTIDE SEQUENCE [LARGE SCALE GENOMIC DNA]</scope>
    <source>
        <strain evidence="9 10">IRAMC:0171</strain>
    </source>
</reference>
<keyword evidence="1 5" id="KW-0963">Cytoplasm</keyword>
<comment type="domain">
    <text evidence="5">The PRC barrel domain binds ribosomal protein uS19.</text>
</comment>
<dbReference type="NCBIfam" id="TIGR02273">
    <property type="entry name" value="16S_RimM"/>
    <property type="match status" value="1"/>
</dbReference>
<evidence type="ECO:0000256" key="4">
    <source>
        <dbReference type="ARBA" id="ARBA00023186"/>
    </source>
</evidence>
<evidence type="ECO:0000259" key="7">
    <source>
        <dbReference type="Pfam" id="PF01782"/>
    </source>
</evidence>
<comment type="caution">
    <text evidence="9">The sequence shown here is derived from an EMBL/GenBank/DDBJ whole genome shotgun (WGS) entry which is preliminary data.</text>
</comment>
<dbReference type="InterPro" id="IPR011961">
    <property type="entry name" value="RimM"/>
</dbReference>
<dbReference type="SUPFAM" id="SSF50447">
    <property type="entry name" value="Translation proteins"/>
    <property type="match status" value="1"/>
</dbReference>
<evidence type="ECO:0000313" key="10">
    <source>
        <dbReference type="Proteomes" id="UP001201701"/>
    </source>
</evidence>
<feature type="domain" description="RimM N-terminal" evidence="7">
    <location>
        <begin position="10"/>
        <end position="87"/>
    </location>
</feature>
<evidence type="ECO:0000256" key="6">
    <source>
        <dbReference type="SAM" id="MobiDB-lite"/>
    </source>
</evidence>
<evidence type="ECO:0000313" key="9">
    <source>
        <dbReference type="EMBL" id="MCG7508646.1"/>
    </source>
</evidence>
<evidence type="ECO:0000256" key="2">
    <source>
        <dbReference type="ARBA" id="ARBA00022517"/>
    </source>
</evidence>